<feature type="domain" description="HTH tetR-type" evidence="5">
    <location>
        <begin position="16"/>
        <end position="76"/>
    </location>
</feature>
<dbReference type="PANTHER" id="PTHR30055:SF234">
    <property type="entry name" value="HTH-TYPE TRANSCRIPTIONAL REGULATOR BETI"/>
    <property type="match status" value="1"/>
</dbReference>
<evidence type="ECO:0000256" key="2">
    <source>
        <dbReference type="ARBA" id="ARBA00023125"/>
    </source>
</evidence>
<dbReference type="InterPro" id="IPR001647">
    <property type="entry name" value="HTH_TetR"/>
</dbReference>
<evidence type="ECO:0000256" key="4">
    <source>
        <dbReference type="PROSITE-ProRule" id="PRU00335"/>
    </source>
</evidence>
<keyword evidence="2 4" id="KW-0238">DNA-binding</keyword>
<dbReference type="GO" id="GO:0000976">
    <property type="term" value="F:transcription cis-regulatory region binding"/>
    <property type="evidence" value="ECO:0007669"/>
    <property type="project" value="TreeGrafter"/>
</dbReference>
<dbReference type="PRINTS" id="PR00455">
    <property type="entry name" value="HTHTETR"/>
</dbReference>
<dbReference type="Pfam" id="PF00440">
    <property type="entry name" value="TetR_N"/>
    <property type="match status" value="1"/>
</dbReference>
<sequence length="198" mass="22578">MMLKRVQDSNTEAIPDDRREQIKRAALRVFARQGIQGTKMSAIAAEAGISQGLSYRYFSSKEQILTMLVQEALDEAQAALRSFDRLPGSPEQQFRAFTQLMLEDRHKHYFMLLQQVSASEDAPVQAKQLIARYSPEDTISLLVPAFIKGQQLGQFCEGDPYKLLFLYFSVITGLMLQDLPIAEDYWPQQVDLLMKILI</sequence>
<protein>
    <submittedName>
        <fullName evidence="6">TetR/AcrR family transcriptional regulator</fullName>
    </submittedName>
</protein>
<accession>A0A4R5KHP0</accession>
<dbReference type="InterPro" id="IPR050109">
    <property type="entry name" value="HTH-type_TetR-like_transc_reg"/>
</dbReference>
<dbReference type="PANTHER" id="PTHR30055">
    <property type="entry name" value="HTH-TYPE TRANSCRIPTIONAL REGULATOR RUTR"/>
    <property type="match status" value="1"/>
</dbReference>
<dbReference type="GO" id="GO:0003700">
    <property type="term" value="F:DNA-binding transcription factor activity"/>
    <property type="evidence" value="ECO:0007669"/>
    <property type="project" value="TreeGrafter"/>
</dbReference>
<evidence type="ECO:0000256" key="3">
    <source>
        <dbReference type="ARBA" id="ARBA00023163"/>
    </source>
</evidence>
<dbReference type="EMBL" id="SMRT01000012">
    <property type="protein sequence ID" value="TDF94876.1"/>
    <property type="molecule type" value="Genomic_DNA"/>
</dbReference>
<keyword evidence="7" id="KW-1185">Reference proteome</keyword>
<dbReference type="SUPFAM" id="SSF46689">
    <property type="entry name" value="Homeodomain-like"/>
    <property type="match status" value="1"/>
</dbReference>
<dbReference type="OrthoDB" id="2373640at2"/>
<dbReference type="Proteomes" id="UP000295636">
    <property type="component" value="Unassembled WGS sequence"/>
</dbReference>
<proteinExistence type="predicted"/>
<dbReference type="AlphaFoldDB" id="A0A4R5KHP0"/>
<evidence type="ECO:0000313" key="6">
    <source>
        <dbReference type="EMBL" id="TDF94876.1"/>
    </source>
</evidence>
<keyword evidence="3" id="KW-0804">Transcription</keyword>
<evidence type="ECO:0000256" key="1">
    <source>
        <dbReference type="ARBA" id="ARBA00023015"/>
    </source>
</evidence>
<reference evidence="6 7" key="1">
    <citation type="submission" date="2019-03" db="EMBL/GenBank/DDBJ databases">
        <title>This is whole genome sequence of Paenibacillus sp MS74 strain.</title>
        <authorList>
            <person name="Trinh H.N."/>
        </authorList>
    </citation>
    <scope>NUCLEOTIDE SEQUENCE [LARGE SCALE GENOMIC DNA]</scope>
    <source>
        <strain evidence="6 7">MS74</strain>
    </source>
</reference>
<name>A0A4R5KHP0_9BACL</name>
<organism evidence="6 7">
    <name type="scientific">Paenibacillus piri</name>
    <dbReference type="NCBI Taxonomy" id="2547395"/>
    <lineage>
        <taxon>Bacteria</taxon>
        <taxon>Bacillati</taxon>
        <taxon>Bacillota</taxon>
        <taxon>Bacilli</taxon>
        <taxon>Bacillales</taxon>
        <taxon>Paenibacillaceae</taxon>
        <taxon>Paenibacillus</taxon>
    </lineage>
</organism>
<dbReference type="Gene3D" id="1.10.357.10">
    <property type="entry name" value="Tetracycline Repressor, domain 2"/>
    <property type="match status" value="1"/>
</dbReference>
<evidence type="ECO:0000313" key="7">
    <source>
        <dbReference type="Proteomes" id="UP000295636"/>
    </source>
</evidence>
<evidence type="ECO:0000259" key="5">
    <source>
        <dbReference type="PROSITE" id="PS50977"/>
    </source>
</evidence>
<feature type="DNA-binding region" description="H-T-H motif" evidence="4">
    <location>
        <begin position="39"/>
        <end position="58"/>
    </location>
</feature>
<gene>
    <name evidence="6" type="ORF">E1757_22960</name>
</gene>
<dbReference type="PROSITE" id="PS50977">
    <property type="entry name" value="HTH_TETR_2"/>
    <property type="match status" value="1"/>
</dbReference>
<keyword evidence="1" id="KW-0805">Transcription regulation</keyword>
<comment type="caution">
    <text evidence="6">The sequence shown here is derived from an EMBL/GenBank/DDBJ whole genome shotgun (WGS) entry which is preliminary data.</text>
</comment>
<dbReference type="InterPro" id="IPR009057">
    <property type="entry name" value="Homeodomain-like_sf"/>
</dbReference>